<name>A0AB39ASP5_9GAMM</name>
<gene>
    <name evidence="8" type="primary">flgB</name>
    <name evidence="8" type="ORF">ABZP26_04660</name>
</gene>
<comment type="similarity">
    <text evidence="2 6">Belongs to the flagella basal body rod proteins family.</text>
</comment>
<evidence type="ECO:0000313" key="8">
    <source>
        <dbReference type="EMBL" id="XDH88484.1"/>
    </source>
</evidence>
<proteinExistence type="inferred from homology"/>
<evidence type="ECO:0000256" key="5">
    <source>
        <dbReference type="ARBA" id="ARBA00024934"/>
    </source>
</evidence>
<evidence type="ECO:0000259" key="7">
    <source>
        <dbReference type="Pfam" id="PF00460"/>
    </source>
</evidence>
<keyword evidence="4 6" id="KW-0975">Bacterial flagellum</keyword>
<reference evidence="8" key="1">
    <citation type="submission" date="2024-07" db="EMBL/GenBank/DDBJ databases">
        <authorList>
            <person name="Jiang Y."/>
            <person name="Qin Q."/>
        </authorList>
    </citation>
    <scope>NUCLEOTIDE SEQUENCE</scope>
    <source>
        <strain evidence="8">SD03</strain>
    </source>
</reference>
<comment type="subunit">
    <text evidence="6">The basal body constitutes a major portion of the flagellar organelle and consists of a number of rings mounted on a central rod.</text>
</comment>
<dbReference type="RefSeq" id="WP_016899396.1">
    <property type="nucleotide sequence ID" value="NZ_CP162514.1"/>
</dbReference>
<comment type="subcellular location">
    <subcellularLocation>
        <location evidence="1 6">Bacterial flagellum basal body</location>
    </subcellularLocation>
</comment>
<dbReference type="PIRSF" id="PIRSF002889">
    <property type="entry name" value="Rod_FlgB"/>
    <property type="match status" value="1"/>
</dbReference>
<protein>
    <recommendedName>
        <fullName evidence="3 6">Flagellar basal body rod protein FlgB</fullName>
    </recommendedName>
</protein>
<keyword evidence="8" id="KW-0969">Cilium</keyword>
<evidence type="ECO:0000256" key="1">
    <source>
        <dbReference type="ARBA" id="ARBA00004117"/>
    </source>
</evidence>
<dbReference type="Pfam" id="PF00460">
    <property type="entry name" value="Flg_bb_rod"/>
    <property type="match status" value="1"/>
</dbReference>
<keyword evidence="8" id="KW-0282">Flagellum</keyword>
<evidence type="ECO:0000256" key="4">
    <source>
        <dbReference type="ARBA" id="ARBA00023143"/>
    </source>
</evidence>
<dbReference type="InterPro" id="IPR001444">
    <property type="entry name" value="Flag_bb_rod_N"/>
</dbReference>
<sequence>MRSAKAYKKQKLEATMELFDKALGVHPFSMKLRLDRAEIIASNLANVDTPGFKSRDVDYRQIMQSVSSSFSQNREVDFAGVQTDELKYRVPYQPSSDGNTVELNIEQAKFASNSMDFQTSLTFLNMKINGLHKVISGKS</sequence>
<evidence type="ECO:0000256" key="2">
    <source>
        <dbReference type="ARBA" id="ARBA00009677"/>
    </source>
</evidence>
<organism evidence="8">
    <name type="scientific">Pseudoalteromonas sp. SD03</name>
    <dbReference type="NCBI Taxonomy" id="3231719"/>
    <lineage>
        <taxon>Bacteria</taxon>
        <taxon>Pseudomonadati</taxon>
        <taxon>Pseudomonadota</taxon>
        <taxon>Gammaproteobacteria</taxon>
        <taxon>Alteromonadales</taxon>
        <taxon>Pseudoalteromonadaceae</taxon>
        <taxon>Pseudoalteromonas</taxon>
    </lineage>
</organism>
<evidence type="ECO:0000256" key="6">
    <source>
        <dbReference type="PIRNR" id="PIRNR002889"/>
    </source>
</evidence>
<comment type="function">
    <text evidence="5 6">Structural component of flagellum, the bacterial motility apparatus. Part of the rod structure of flagellar basal body.</text>
</comment>
<keyword evidence="8" id="KW-0966">Cell projection</keyword>
<evidence type="ECO:0000256" key="3">
    <source>
        <dbReference type="ARBA" id="ARBA00014376"/>
    </source>
</evidence>
<dbReference type="GO" id="GO:0030694">
    <property type="term" value="C:bacterial-type flagellum basal body, rod"/>
    <property type="evidence" value="ECO:0007669"/>
    <property type="project" value="InterPro"/>
</dbReference>
<accession>A0AB39ASP5</accession>
<dbReference type="InterPro" id="IPR006300">
    <property type="entry name" value="FlgB"/>
</dbReference>
<dbReference type="GO" id="GO:0071973">
    <property type="term" value="P:bacterial-type flagellum-dependent cell motility"/>
    <property type="evidence" value="ECO:0007669"/>
    <property type="project" value="InterPro"/>
</dbReference>
<feature type="domain" description="Flagellar basal body rod protein N-terminal" evidence="7">
    <location>
        <begin position="36"/>
        <end position="53"/>
    </location>
</feature>
<dbReference type="AlphaFoldDB" id="A0AB39ASP5"/>
<dbReference type="EMBL" id="CP162514">
    <property type="protein sequence ID" value="XDH88484.1"/>
    <property type="molecule type" value="Genomic_DNA"/>
</dbReference>
<dbReference type="NCBIfam" id="TIGR01396">
    <property type="entry name" value="FlgB"/>
    <property type="match status" value="1"/>
</dbReference>